<dbReference type="InterPro" id="IPR003004">
    <property type="entry name" value="GspF/PilC"/>
</dbReference>
<keyword evidence="3 8" id="KW-0813">Transport</keyword>
<evidence type="ECO:0000256" key="6">
    <source>
        <dbReference type="ARBA" id="ARBA00022989"/>
    </source>
</evidence>
<dbReference type="InterPro" id="IPR001992">
    <property type="entry name" value="T2SS_GspF/T4SS_PilC_CS"/>
</dbReference>
<dbReference type="PANTHER" id="PTHR30012">
    <property type="entry name" value="GENERAL SECRETION PATHWAY PROTEIN"/>
    <property type="match status" value="1"/>
</dbReference>
<sequence>MATATKQFEFTARDLQGKEHKATMEAPSSAAVASRLREKGLTPLSVTESGGKGLNSEISIPGLGEKITLKDIAILSRQLATMISAGLSLLRSLTILAEQTESKPLQKVVAEVRGDVETGQSFSKSLSRHPQTFPPIMINMVKAGEVGGFLDEVLVSIAQNFENEVKLRGKIKSAMTYPVVVFFIAILATAAMLIFIVPVFADMFDNLGGDLPFATQILVYMSNILKVGAVPLVIGIIALSVWWGKNKHKENIRRKYQPLFLKAPVFGSLVQKIAVARFSRNFGSMIRSGVPILQALDIVGQASGNIVIEDATRAVGQSVRKGESLARPLAQHPVFPPMVVQMIAVGEDTGALDEMLDKIADFYDQEVESTTEQLTSLIEPIMIAVLGGMIGGMVIALYMPIFKVFDLIG</sequence>
<keyword evidence="7 9" id="KW-0472">Membrane</keyword>
<evidence type="ECO:0000259" key="10">
    <source>
        <dbReference type="Pfam" id="PF00482"/>
    </source>
</evidence>
<dbReference type="PROSITE" id="PS00874">
    <property type="entry name" value="T2SP_F"/>
    <property type="match status" value="1"/>
</dbReference>
<feature type="transmembrane region" description="Helical" evidence="9">
    <location>
        <begin position="381"/>
        <end position="401"/>
    </location>
</feature>
<accession>A0ABT8GJR7</accession>
<feature type="domain" description="Type II secretion system protein GspF" evidence="10">
    <location>
        <begin position="76"/>
        <end position="198"/>
    </location>
</feature>
<dbReference type="InterPro" id="IPR042094">
    <property type="entry name" value="T2SS_GspF_sf"/>
</dbReference>
<evidence type="ECO:0000256" key="1">
    <source>
        <dbReference type="ARBA" id="ARBA00004651"/>
    </source>
</evidence>
<dbReference type="PRINTS" id="PR00812">
    <property type="entry name" value="BCTERIALGSPF"/>
</dbReference>
<feature type="transmembrane region" description="Helical" evidence="9">
    <location>
        <begin position="176"/>
        <end position="197"/>
    </location>
</feature>
<evidence type="ECO:0000313" key="12">
    <source>
        <dbReference type="Proteomes" id="UP001172708"/>
    </source>
</evidence>
<evidence type="ECO:0000256" key="5">
    <source>
        <dbReference type="ARBA" id="ARBA00022692"/>
    </source>
</evidence>
<proteinExistence type="inferred from homology"/>
<keyword evidence="5 8" id="KW-0812">Transmembrane</keyword>
<dbReference type="InterPro" id="IPR018076">
    <property type="entry name" value="T2SS_GspF_dom"/>
</dbReference>
<reference evidence="11" key="1">
    <citation type="submission" date="2023-06" db="EMBL/GenBank/DDBJ databases">
        <title>Egi l300058.</title>
        <authorList>
            <person name="Gao L."/>
            <person name="Fang B.-Z."/>
            <person name="Li W.-J."/>
        </authorList>
    </citation>
    <scope>NUCLEOTIDE SEQUENCE</scope>
    <source>
        <strain evidence="11">EGI L300058</strain>
    </source>
</reference>
<dbReference type="Proteomes" id="UP001172708">
    <property type="component" value="Unassembled WGS sequence"/>
</dbReference>
<comment type="subcellular location">
    <subcellularLocation>
        <location evidence="1 8">Cell membrane</location>
        <topology evidence="1 8">Multi-pass membrane protein</topology>
    </subcellularLocation>
</comment>
<dbReference type="Pfam" id="PF00482">
    <property type="entry name" value="T2SSF"/>
    <property type="match status" value="2"/>
</dbReference>
<evidence type="ECO:0000256" key="2">
    <source>
        <dbReference type="ARBA" id="ARBA00005745"/>
    </source>
</evidence>
<dbReference type="RefSeq" id="WP_301143400.1">
    <property type="nucleotide sequence ID" value="NZ_JAUHQA010000001.1"/>
</dbReference>
<evidence type="ECO:0000256" key="9">
    <source>
        <dbReference type="SAM" id="Phobius"/>
    </source>
</evidence>
<keyword evidence="6 9" id="KW-1133">Transmembrane helix</keyword>
<gene>
    <name evidence="11" type="ORF">QQX02_12145</name>
</gene>
<evidence type="ECO:0000256" key="3">
    <source>
        <dbReference type="ARBA" id="ARBA00022448"/>
    </source>
</evidence>
<name>A0ABT8GJR7_9MICO</name>
<comment type="caution">
    <text evidence="11">The sequence shown here is derived from an EMBL/GenBank/DDBJ whole genome shotgun (WGS) entry which is preliminary data.</text>
</comment>
<evidence type="ECO:0000256" key="8">
    <source>
        <dbReference type="RuleBase" id="RU003923"/>
    </source>
</evidence>
<dbReference type="Gene3D" id="1.20.81.30">
    <property type="entry name" value="Type II secretion system (T2SS), domain F"/>
    <property type="match status" value="2"/>
</dbReference>
<dbReference type="PANTHER" id="PTHR30012:SF0">
    <property type="entry name" value="TYPE II SECRETION SYSTEM PROTEIN F-RELATED"/>
    <property type="match status" value="1"/>
</dbReference>
<evidence type="ECO:0000313" key="11">
    <source>
        <dbReference type="EMBL" id="MDN4481672.1"/>
    </source>
</evidence>
<evidence type="ECO:0000256" key="7">
    <source>
        <dbReference type="ARBA" id="ARBA00023136"/>
    </source>
</evidence>
<comment type="similarity">
    <text evidence="2 8">Belongs to the GSP F family.</text>
</comment>
<protein>
    <submittedName>
        <fullName evidence="11">Type II secretion system F family protein</fullName>
    </submittedName>
</protein>
<organism evidence="11 12">
    <name type="scientific">Demequina muriae</name>
    <dbReference type="NCBI Taxonomy" id="3051664"/>
    <lineage>
        <taxon>Bacteria</taxon>
        <taxon>Bacillati</taxon>
        <taxon>Actinomycetota</taxon>
        <taxon>Actinomycetes</taxon>
        <taxon>Micrococcales</taxon>
        <taxon>Demequinaceae</taxon>
        <taxon>Demequina</taxon>
    </lineage>
</organism>
<feature type="domain" description="Type II secretion system protein GspF" evidence="10">
    <location>
        <begin position="278"/>
        <end position="400"/>
    </location>
</feature>
<dbReference type="EMBL" id="JAUHQA010000001">
    <property type="protein sequence ID" value="MDN4481672.1"/>
    <property type="molecule type" value="Genomic_DNA"/>
</dbReference>
<evidence type="ECO:0000256" key="4">
    <source>
        <dbReference type="ARBA" id="ARBA00022475"/>
    </source>
</evidence>
<feature type="transmembrane region" description="Helical" evidence="9">
    <location>
        <begin position="217"/>
        <end position="244"/>
    </location>
</feature>
<keyword evidence="4" id="KW-1003">Cell membrane</keyword>
<keyword evidence="12" id="KW-1185">Reference proteome</keyword>